<evidence type="ECO:0000256" key="1">
    <source>
        <dbReference type="ARBA" id="ARBA00006328"/>
    </source>
</evidence>
<dbReference type="PANTHER" id="PTHR42748">
    <property type="entry name" value="NITROGEN METABOLITE REPRESSION PROTEIN NMRA FAMILY MEMBER"/>
    <property type="match status" value="1"/>
</dbReference>
<dbReference type="Gene3D" id="3.40.50.720">
    <property type="entry name" value="NAD(P)-binding Rossmann-like Domain"/>
    <property type="match status" value="1"/>
</dbReference>
<organism evidence="4 5">
    <name type="scientific">Alcaligenes faecalis</name>
    <dbReference type="NCBI Taxonomy" id="511"/>
    <lineage>
        <taxon>Bacteria</taxon>
        <taxon>Pseudomonadati</taxon>
        <taxon>Pseudomonadota</taxon>
        <taxon>Betaproteobacteria</taxon>
        <taxon>Burkholderiales</taxon>
        <taxon>Alcaligenaceae</taxon>
        <taxon>Alcaligenes</taxon>
    </lineage>
</organism>
<proteinExistence type="inferred from homology"/>
<dbReference type="Gene3D" id="3.90.25.10">
    <property type="entry name" value="UDP-galactose 4-epimerase, domain 1"/>
    <property type="match status" value="1"/>
</dbReference>
<feature type="domain" description="NmrA-like" evidence="3">
    <location>
        <begin position="8"/>
        <end position="244"/>
    </location>
</feature>
<accession>A0AAE9KMQ5</accession>
<dbReference type="EMBL" id="CP095873">
    <property type="protein sequence ID" value="UPL20434.1"/>
    <property type="molecule type" value="Genomic_DNA"/>
</dbReference>
<reference evidence="4" key="1">
    <citation type="submission" date="2022-04" db="EMBL/GenBank/DDBJ databases">
        <title>Genomic mining of Alcaligenes faecalis D334 producing ectoin and derivatives.</title>
        <authorList>
            <person name="Doan V.T."/>
            <person name="Quach N.T."/>
            <person name="Vu T.-H.-N."/>
            <person name="Phi Q.-T."/>
        </authorList>
    </citation>
    <scope>NUCLEOTIDE SEQUENCE</scope>
    <source>
        <strain evidence="4">D334</strain>
    </source>
</reference>
<dbReference type="CDD" id="cd05251">
    <property type="entry name" value="NmrA_like_SDR_a"/>
    <property type="match status" value="1"/>
</dbReference>
<sequence>MNKVHRPILVFGATGRQGGSVAKALLEAHWPVCAFVQSPFKPASIALREAGAELVQGSLDDANLIASAMKDVYGVFSVMPANLSAEEEVCYGTRLADLAAKNGVEHFIYSSGASAGDKLTGVARFDAKPLIEAHIRELPLTATIIRPMIFMEMLVRPGFGLEEGRLVSLIHRDHSIQLTAVQDIGKIVAALFADRARFAGMTLKIASDRVTGQELEAAFSEAAGRSITYARFPDEVLAANADLGHMASSLEDGPLAEQVDLGLMREINPELVSLRSWLMGEGREKLEEALRRKQPKALPRTLLSDPVTRLI</sequence>
<dbReference type="SUPFAM" id="SSF51735">
    <property type="entry name" value="NAD(P)-binding Rossmann-fold domains"/>
    <property type="match status" value="1"/>
</dbReference>
<evidence type="ECO:0000313" key="4">
    <source>
        <dbReference type="EMBL" id="UPL20434.1"/>
    </source>
</evidence>
<dbReference type="Proteomes" id="UP000830925">
    <property type="component" value="Chromosome"/>
</dbReference>
<gene>
    <name evidence="4" type="ORF">MXF72_13570</name>
</gene>
<dbReference type="InterPro" id="IPR008030">
    <property type="entry name" value="NmrA-like"/>
</dbReference>
<keyword evidence="2" id="KW-0521">NADP</keyword>
<protein>
    <submittedName>
        <fullName evidence="4">NmrA/HSCARG family protein</fullName>
    </submittedName>
</protein>
<name>A0AAE9KMQ5_ALCFA</name>
<evidence type="ECO:0000313" key="5">
    <source>
        <dbReference type="Proteomes" id="UP000830925"/>
    </source>
</evidence>
<dbReference type="InterPro" id="IPR051164">
    <property type="entry name" value="NmrA-like_oxidored"/>
</dbReference>
<comment type="similarity">
    <text evidence="1">Belongs to the NmrA-type oxidoreductase family.</text>
</comment>
<evidence type="ECO:0000259" key="3">
    <source>
        <dbReference type="Pfam" id="PF05368"/>
    </source>
</evidence>
<evidence type="ECO:0000256" key="2">
    <source>
        <dbReference type="ARBA" id="ARBA00022857"/>
    </source>
</evidence>
<dbReference type="AlphaFoldDB" id="A0AAE9KMQ5"/>
<dbReference type="InterPro" id="IPR036291">
    <property type="entry name" value="NAD(P)-bd_dom_sf"/>
</dbReference>
<dbReference type="RefSeq" id="WP_247965811.1">
    <property type="nucleotide sequence ID" value="NZ_CP095873.1"/>
</dbReference>
<dbReference type="PANTHER" id="PTHR42748:SF7">
    <property type="entry name" value="NMRA LIKE REDOX SENSOR 1-RELATED"/>
    <property type="match status" value="1"/>
</dbReference>
<dbReference type="Pfam" id="PF05368">
    <property type="entry name" value="NmrA"/>
    <property type="match status" value="1"/>
</dbReference>